<name>A0A557QJI7_9RHOO</name>
<dbReference type="SUPFAM" id="SSF140990">
    <property type="entry name" value="FtsH protease domain-like"/>
    <property type="match status" value="1"/>
</dbReference>
<dbReference type="GO" id="GO:0006508">
    <property type="term" value="P:proteolysis"/>
    <property type="evidence" value="ECO:0007669"/>
    <property type="project" value="InterPro"/>
</dbReference>
<evidence type="ECO:0000313" key="1">
    <source>
        <dbReference type="EMBL" id="TVO53073.1"/>
    </source>
</evidence>
<organism evidence="1 2">
    <name type="scientific">Denitromonas halophila</name>
    <dbReference type="NCBI Taxonomy" id="1629404"/>
    <lineage>
        <taxon>Bacteria</taxon>
        <taxon>Pseudomonadati</taxon>
        <taxon>Pseudomonadota</taxon>
        <taxon>Betaproteobacteria</taxon>
        <taxon>Rhodocyclales</taxon>
        <taxon>Zoogloeaceae</taxon>
        <taxon>Denitromonas</taxon>
    </lineage>
</organism>
<reference evidence="1 2" key="1">
    <citation type="submission" date="2019-07" db="EMBL/GenBank/DDBJ databases">
        <title>The pathways for chlorine oxyanion respiration interact through the shared metabolite chlorate.</title>
        <authorList>
            <person name="Barnum T.P."/>
            <person name="Cheng Y."/>
            <person name="Hill K.A."/>
            <person name="Lucas L.N."/>
            <person name="Carlson H.K."/>
            <person name="Coates J.D."/>
        </authorList>
    </citation>
    <scope>NUCLEOTIDE SEQUENCE [LARGE SCALE GENOMIC DNA]</scope>
    <source>
        <strain evidence="1 2">SFB-3</strain>
    </source>
</reference>
<gene>
    <name evidence="1" type="ORF">FHP91_14810</name>
</gene>
<sequence length="210" mass="23308">MTSPTIPLMYLDHMPAVATLAAISSRYPSASDASIIRRAEVCLHEAAHLLVAVALNAPVGEIVVSSHGGRVWVGFLDERDVLISIAGVAMELCLHPDFSTVFTAAANDGENMRGMLESSGMTYDQAVAYARRCLPEMVGMLNHEQVWDLVDWLASRLGTHASKSGGRIRPRRVQQIVTELEQRLRLKQDNTAARIVRQRIEMLVDELRRY</sequence>
<accession>A0A557QJI7</accession>
<proteinExistence type="predicted"/>
<comment type="caution">
    <text evidence="1">The sequence shown here is derived from an EMBL/GenBank/DDBJ whole genome shotgun (WGS) entry which is preliminary data.</text>
</comment>
<dbReference type="RefSeq" id="WP_144310324.1">
    <property type="nucleotide sequence ID" value="NZ_VMNK01000015.1"/>
</dbReference>
<dbReference type="Proteomes" id="UP000319502">
    <property type="component" value="Unassembled WGS sequence"/>
</dbReference>
<evidence type="ECO:0008006" key="3">
    <source>
        <dbReference type="Google" id="ProtNLM"/>
    </source>
</evidence>
<dbReference type="InterPro" id="IPR037219">
    <property type="entry name" value="Peptidase_M41-like"/>
</dbReference>
<evidence type="ECO:0000313" key="2">
    <source>
        <dbReference type="Proteomes" id="UP000319502"/>
    </source>
</evidence>
<dbReference type="GO" id="GO:0004176">
    <property type="term" value="F:ATP-dependent peptidase activity"/>
    <property type="evidence" value="ECO:0007669"/>
    <property type="project" value="InterPro"/>
</dbReference>
<keyword evidence="2" id="KW-1185">Reference proteome</keyword>
<protein>
    <recommendedName>
        <fullName evidence="3">Peptidase M41 domain-containing protein</fullName>
    </recommendedName>
</protein>
<dbReference type="GO" id="GO:0005524">
    <property type="term" value="F:ATP binding"/>
    <property type="evidence" value="ECO:0007669"/>
    <property type="project" value="InterPro"/>
</dbReference>
<dbReference type="EMBL" id="VMNK01000015">
    <property type="protein sequence ID" value="TVO53073.1"/>
    <property type="molecule type" value="Genomic_DNA"/>
</dbReference>
<dbReference type="AlphaFoldDB" id="A0A557QJI7"/>
<dbReference type="GO" id="GO:0004222">
    <property type="term" value="F:metalloendopeptidase activity"/>
    <property type="evidence" value="ECO:0007669"/>
    <property type="project" value="InterPro"/>
</dbReference>